<evidence type="ECO:0000256" key="2">
    <source>
        <dbReference type="ARBA" id="ARBA00010058"/>
    </source>
</evidence>
<evidence type="ECO:0000313" key="9">
    <source>
        <dbReference type="Proteomes" id="UP000738359"/>
    </source>
</evidence>
<comment type="caution">
    <text evidence="8">The sequence shown here is derived from an EMBL/GenBank/DDBJ whole genome shotgun (WGS) entry which is preliminary data.</text>
</comment>
<dbReference type="Proteomes" id="UP000738359">
    <property type="component" value="Unassembled WGS sequence"/>
</dbReference>
<dbReference type="InterPro" id="IPR048278">
    <property type="entry name" value="PFN"/>
</dbReference>
<evidence type="ECO:0000256" key="7">
    <source>
        <dbReference type="RuleBase" id="RU003909"/>
    </source>
</evidence>
<organism evidence="8 9">
    <name type="scientific">Mortierella alpina</name>
    <name type="common">Oleaginous fungus</name>
    <name type="synonym">Mortierella renispora</name>
    <dbReference type="NCBI Taxonomy" id="64518"/>
    <lineage>
        <taxon>Eukaryota</taxon>
        <taxon>Fungi</taxon>
        <taxon>Fungi incertae sedis</taxon>
        <taxon>Mucoromycota</taxon>
        <taxon>Mortierellomycotina</taxon>
        <taxon>Mortierellomycetes</taxon>
        <taxon>Mortierellales</taxon>
        <taxon>Mortierellaceae</taxon>
        <taxon>Mortierella</taxon>
    </lineage>
</organism>
<dbReference type="PRINTS" id="PR00392">
    <property type="entry name" value="PROFILIN"/>
</dbReference>
<dbReference type="SUPFAM" id="SSF55770">
    <property type="entry name" value="Profilin (actin-binding protein)"/>
    <property type="match status" value="1"/>
</dbReference>
<dbReference type="InterPro" id="IPR027310">
    <property type="entry name" value="Profilin_CS"/>
</dbReference>
<protein>
    <recommendedName>
        <fullName evidence="7">Profilin</fullName>
    </recommendedName>
</protein>
<evidence type="ECO:0000256" key="3">
    <source>
        <dbReference type="ARBA" id="ARBA00022490"/>
    </source>
</evidence>
<dbReference type="GO" id="GO:0005856">
    <property type="term" value="C:cytoskeleton"/>
    <property type="evidence" value="ECO:0007669"/>
    <property type="project" value="UniProtKB-SubCell"/>
</dbReference>
<reference evidence="8" key="1">
    <citation type="journal article" date="2020" name="Fungal Divers.">
        <title>Resolving the Mortierellaceae phylogeny through synthesis of multi-gene phylogenetics and phylogenomics.</title>
        <authorList>
            <person name="Vandepol N."/>
            <person name="Liber J."/>
            <person name="Desiro A."/>
            <person name="Na H."/>
            <person name="Kennedy M."/>
            <person name="Barry K."/>
            <person name="Grigoriev I.V."/>
            <person name="Miller A.N."/>
            <person name="O'Donnell K."/>
            <person name="Stajich J.E."/>
            <person name="Bonito G."/>
        </authorList>
    </citation>
    <scope>NUCLEOTIDE SEQUENCE</scope>
    <source>
        <strain evidence="8">CK1249</strain>
    </source>
</reference>
<dbReference type="InterPro" id="IPR005455">
    <property type="entry name" value="PFN_euk"/>
</dbReference>
<name>A0A9P6M0E6_MORAP</name>
<dbReference type="GO" id="GO:0005938">
    <property type="term" value="C:cell cortex"/>
    <property type="evidence" value="ECO:0007669"/>
    <property type="project" value="TreeGrafter"/>
</dbReference>
<accession>A0A9P6M0E6</accession>
<dbReference type="EMBL" id="JAAAHY010000811">
    <property type="protein sequence ID" value="KAF9956885.1"/>
    <property type="molecule type" value="Genomic_DNA"/>
</dbReference>
<dbReference type="GO" id="GO:0003785">
    <property type="term" value="F:actin monomer binding"/>
    <property type="evidence" value="ECO:0007669"/>
    <property type="project" value="TreeGrafter"/>
</dbReference>
<evidence type="ECO:0000256" key="5">
    <source>
        <dbReference type="ARBA" id="ARBA00023212"/>
    </source>
</evidence>
<evidence type="ECO:0000256" key="6">
    <source>
        <dbReference type="RuleBase" id="RU003908"/>
    </source>
</evidence>
<evidence type="ECO:0000256" key="1">
    <source>
        <dbReference type="ARBA" id="ARBA00004245"/>
    </source>
</evidence>
<comment type="similarity">
    <text evidence="2 7">Belongs to the profilin family.</text>
</comment>
<dbReference type="Gene3D" id="3.30.450.30">
    <property type="entry name" value="Dynein light chain 2a, cytoplasmic"/>
    <property type="match status" value="1"/>
</dbReference>
<keyword evidence="4 7" id="KW-0009">Actin-binding</keyword>
<comment type="subcellular location">
    <subcellularLocation>
        <location evidence="1">Cytoplasm</location>
        <location evidence="1">Cytoskeleton</location>
    </subcellularLocation>
</comment>
<comment type="function">
    <text evidence="6">Binds to actin and affects the structure of the cytoskeleton. At high concentrations, profilin prevents the polymerization of actin, whereas it enhances it at low concentrations.</text>
</comment>
<dbReference type="PRINTS" id="PR01640">
    <property type="entry name" value="PROFILINPLNT"/>
</dbReference>
<comment type="subunit">
    <text evidence="6">Occurs in many kinds of cells as a complex with monomeric actin in a 1:1 ratio.</text>
</comment>
<keyword evidence="9" id="KW-1185">Reference proteome</keyword>
<proteinExistence type="inferred from homology"/>
<dbReference type="PROSITE" id="PS00414">
    <property type="entry name" value="PROFILIN"/>
    <property type="match status" value="1"/>
</dbReference>
<dbReference type="PANTHER" id="PTHR11604:SF0">
    <property type="entry name" value="PROFILIN"/>
    <property type="match status" value="1"/>
</dbReference>
<dbReference type="FunFam" id="3.30.450.30:FF:000001">
    <property type="entry name" value="Profilin"/>
    <property type="match status" value="1"/>
</dbReference>
<dbReference type="InterPro" id="IPR036140">
    <property type="entry name" value="PFN_sf"/>
</dbReference>
<dbReference type="PANTHER" id="PTHR11604">
    <property type="entry name" value="PROFILIN"/>
    <property type="match status" value="1"/>
</dbReference>
<keyword evidence="5 6" id="KW-0206">Cytoskeleton</keyword>
<dbReference type="Pfam" id="PF00235">
    <property type="entry name" value="Profilin"/>
    <property type="match status" value="1"/>
</dbReference>
<keyword evidence="3" id="KW-0963">Cytoplasm</keyword>
<dbReference type="SMART" id="SM00392">
    <property type="entry name" value="PROF"/>
    <property type="match status" value="1"/>
</dbReference>
<sequence>MSWQAYVDSNLIGTGKVEKAAIFGLDGSLWATSADFKVAGAEVQKLIAAFKDTSDIAPNGLYLEGKKYVYLRSGDNSIYARLGAAGVTCVKTNQAVLVGHYGEDMQAGDCTVVVESLGDYLRNSGY</sequence>
<dbReference type="OrthoDB" id="421374at2759"/>
<dbReference type="AlphaFoldDB" id="A0A9P6M0E6"/>
<evidence type="ECO:0000256" key="4">
    <source>
        <dbReference type="ARBA" id="ARBA00023203"/>
    </source>
</evidence>
<evidence type="ECO:0000313" key="8">
    <source>
        <dbReference type="EMBL" id="KAF9956885.1"/>
    </source>
</evidence>
<gene>
    <name evidence="8" type="primary">PFY1</name>
    <name evidence="8" type="ORF">BGZ70_009730</name>
</gene>
<dbReference type="CDD" id="cd00148">
    <property type="entry name" value="PROF"/>
    <property type="match status" value="1"/>
</dbReference>